<feature type="non-terminal residue" evidence="1">
    <location>
        <position position="1"/>
    </location>
</feature>
<evidence type="ECO:0000313" key="2">
    <source>
        <dbReference type="Proteomes" id="UP000789342"/>
    </source>
</evidence>
<dbReference type="EMBL" id="CAJVPV010029528">
    <property type="protein sequence ID" value="CAG8738791.1"/>
    <property type="molecule type" value="Genomic_DNA"/>
</dbReference>
<comment type="caution">
    <text evidence="1">The sequence shown here is derived from an EMBL/GenBank/DDBJ whole genome shotgun (WGS) entry which is preliminary data.</text>
</comment>
<dbReference type="Proteomes" id="UP000789342">
    <property type="component" value="Unassembled WGS sequence"/>
</dbReference>
<accession>A0A9N9NK49</accession>
<gene>
    <name evidence="1" type="ORF">AMORRO_LOCUS14563</name>
</gene>
<reference evidence="1" key="1">
    <citation type="submission" date="2021-06" db="EMBL/GenBank/DDBJ databases">
        <authorList>
            <person name="Kallberg Y."/>
            <person name="Tangrot J."/>
            <person name="Rosling A."/>
        </authorList>
    </citation>
    <scope>NUCLEOTIDE SEQUENCE</scope>
    <source>
        <strain evidence="1">CL551</strain>
    </source>
</reference>
<protein>
    <submittedName>
        <fullName evidence="1">1686_t:CDS:1</fullName>
    </submittedName>
</protein>
<evidence type="ECO:0000313" key="1">
    <source>
        <dbReference type="EMBL" id="CAG8738791.1"/>
    </source>
</evidence>
<dbReference type="AlphaFoldDB" id="A0A9N9NK49"/>
<name>A0A9N9NK49_9GLOM</name>
<dbReference type="OrthoDB" id="2385471at2759"/>
<sequence length="96" mass="10887">KKVVNGVGLKIDDICDAEIYNFISKVNVLGIIRKIEISILSQDCKWEQVVVTNVFVTNKPKLESVLILSQSWFQENVMKLDFPNKTLMLLNGTSCK</sequence>
<keyword evidence="2" id="KW-1185">Reference proteome</keyword>
<organism evidence="1 2">
    <name type="scientific">Acaulospora morrowiae</name>
    <dbReference type="NCBI Taxonomy" id="94023"/>
    <lineage>
        <taxon>Eukaryota</taxon>
        <taxon>Fungi</taxon>
        <taxon>Fungi incertae sedis</taxon>
        <taxon>Mucoromycota</taxon>
        <taxon>Glomeromycotina</taxon>
        <taxon>Glomeromycetes</taxon>
        <taxon>Diversisporales</taxon>
        <taxon>Acaulosporaceae</taxon>
        <taxon>Acaulospora</taxon>
    </lineage>
</organism>
<proteinExistence type="predicted"/>
<feature type="non-terminal residue" evidence="1">
    <location>
        <position position="96"/>
    </location>
</feature>